<dbReference type="SUPFAM" id="SSF53850">
    <property type="entry name" value="Periplasmic binding protein-like II"/>
    <property type="match status" value="1"/>
</dbReference>
<dbReference type="PANTHER" id="PTHR30632:SF14">
    <property type="entry name" value="TUNGSTATE_MOLYBDATE_CHROMATE-BINDING PROTEIN MODA"/>
    <property type="match status" value="1"/>
</dbReference>
<sequence length="257" mass="27684">MTIPKKIYFTLLAILAITSPIFAVSTPAGDSPPITIAVASNALAPIKQITKRFNIEHNARVSIVSGSTGKLFTQITQGAPFDVLIAADELRPRLLEERGLTRKGSRFTYASGVLVLWSFRQDGPLRDNSTLAVLKDPAVRRIAVANPKIAPYGHAAFEALRAEGILEEVLSKFIYGENVSHAFNFARTGNADLAITALPTTHGQAGRRVLVDSGLHSPIVQQAVILKDAPESAVAFTAYLKGPKGRAILKEYGYILP</sequence>
<dbReference type="Pfam" id="PF13531">
    <property type="entry name" value="SBP_bac_11"/>
    <property type="match status" value="1"/>
</dbReference>
<dbReference type="PANTHER" id="PTHR30632">
    <property type="entry name" value="MOLYBDATE-BINDING PERIPLASMIC PROTEIN"/>
    <property type="match status" value="1"/>
</dbReference>
<evidence type="ECO:0000313" key="3">
    <source>
        <dbReference type="EMBL" id="VAV83139.1"/>
    </source>
</evidence>
<dbReference type="InterPro" id="IPR005950">
    <property type="entry name" value="ModA"/>
</dbReference>
<dbReference type="InterPro" id="IPR044084">
    <property type="entry name" value="AvModA-like_subst-bd"/>
</dbReference>
<dbReference type="GO" id="GO:0046872">
    <property type="term" value="F:metal ion binding"/>
    <property type="evidence" value="ECO:0007669"/>
    <property type="project" value="UniProtKB-KW"/>
</dbReference>
<keyword evidence="2" id="KW-0732">Signal</keyword>
<gene>
    <name evidence="3" type="ORF">MNBD_DELTA01-280</name>
</gene>
<evidence type="ECO:0000256" key="1">
    <source>
        <dbReference type="ARBA" id="ARBA00022723"/>
    </source>
</evidence>
<dbReference type="InterPro" id="IPR050682">
    <property type="entry name" value="ModA/WtpA"/>
</dbReference>
<organism evidence="3">
    <name type="scientific">hydrothermal vent metagenome</name>
    <dbReference type="NCBI Taxonomy" id="652676"/>
    <lineage>
        <taxon>unclassified sequences</taxon>
        <taxon>metagenomes</taxon>
        <taxon>ecological metagenomes</taxon>
    </lineage>
</organism>
<accession>A0A3B0QSV2</accession>
<keyword evidence="1" id="KW-0479">Metal-binding</keyword>
<dbReference type="AlphaFoldDB" id="A0A3B0QSV2"/>
<dbReference type="Gene3D" id="3.40.190.10">
    <property type="entry name" value="Periplasmic binding protein-like II"/>
    <property type="match status" value="2"/>
</dbReference>
<dbReference type="PIRSF" id="PIRSF004846">
    <property type="entry name" value="ModA"/>
    <property type="match status" value="1"/>
</dbReference>
<proteinExistence type="predicted"/>
<dbReference type="NCBIfam" id="TIGR01256">
    <property type="entry name" value="modA"/>
    <property type="match status" value="1"/>
</dbReference>
<dbReference type="GO" id="GO:0030973">
    <property type="term" value="F:molybdate ion binding"/>
    <property type="evidence" value="ECO:0007669"/>
    <property type="project" value="InterPro"/>
</dbReference>
<reference evidence="3" key="1">
    <citation type="submission" date="2018-06" db="EMBL/GenBank/DDBJ databases">
        <authorList>
            <person name="Zhirakovskaya E."/>
        </authorList>
    </citation>
    <scope>NUCLEOTIDE SEQUENCE</scope>
</reference>
<evidence type="ECO:0000256" key="2">
    <source>
        <dbReference type="ARBA" id="ARBA00022729"/>
    </source>
</evidence>
<dbReference type="CDD" id="cd13539">
    <property type="entry name" value="PBP2_AvModA"/>
    <property type="match status" value="1"/>
</dbReference>
<dbReference type="EMBL" id="UOEA01000036">
    <property type="protein sequence ID" value="VAV83139.1"/>
    <property type="molecule type" value="Genomic_DNA"/>
</dbReference>
<protein>
    <submittedName>
        <fullName evidence="3">Molybdenum ABC transporter, substrate-binding protein ModA</fullName>
    </submittedName>
</protein>
<dbReference type="GO" id="GO:0015689">
    <property type="term" value="P:molybdate ion transport"/>
    <property type="evidence" value="ECO:0007669"/>
    <property type="project" value="InterPro"/>
</dbReference>
<name>A0A3B0QSV2_9ZZZZ</name>